<dbReference type="Gene3D" id="3.30.460.20">
    <property type="entry name" value="CorA soluble domain-like"/>
    <property type="match status" value="1"/>
</dbReference>
<evidence type="ECO:0000256" key="6">
    <source>
        <dbReference type="SAM" id="Phobius"/>
    </source>
</evidence>
<evidence type="ECO:0000313" key="7">
    <source>
        <dbReference type="EMBL" id="OQD80266.1"/>
    </source>
</evidence>
<dbReference type="InterPro" id="IPR002523">
    <property type="entry name" value="MgTranspt_CorA/ZnTranspt_ZntB"/>
</dbReference>
<feature type="transmembrane region" description="Helical" evidence="6">
    <location>
        <begin position="349"/>
        <end position="370"/>
    </location>
</feature>
<comment type="similarity">
    <text evidence="2">Belongs to the CorA metal ion transporter (MIT) (TC 1.A.35) family.</text>
</comment>
<keyword evidence="4 6" id="KW-1133">Transmembrane helix</keyword>
<dbReference type="Gene3D" id="1.20.58.340">
    <property type="entry name" value="Magnesium transport protein CorA, transmembrane region"/>
    <property type="match status" value="2"/>
</dbReference>
<evidence type="ECO:0008006" key="9">
    <source>
        <dbReference type="Google" id="ProtNLM"/>
    </source>
</evidence>
<reference evidence="8" key="1">
    <citation type="journal article" date="2017" name="Nat. Microbiol.">
        <title>Global analysis of biosynthetic gene clusters reveals vast potential of secondary metabolite production in Penicillium species.</title>
        <authorList>
            <person name="Nielsen J.C."/>
            <person name="Grijseels S."/>
            <person name="Prigent S."/>
            <person name="Ji B."/>
            <person name="Dainat J."/>
            <person name="Nielsen K.F."/>
            <person name="Frisvad J.C."/>
            <person name="Workman M."/>
            <person name="Nielsen J."/>
        </authorList>
    </citation>
    <scope>NUCLEOTIDE SEQUENCE [LARGE SCALE GENOMIC DNA]</scope>
    <source>
        <strain evidence="8">IBT 31811</strain>
    </source>
</reference>
<dbReference type="GO" id="GO:0015095">
    <property type="term" value="F:magnesium ion transmembrane transporter activity"/>
    <property type="evidence" value="ECO:0007669"/>
    <property type="project" value="InterPro"/>
</dbReference>
<evidence type="ECO:0000256" key="1">
    <source>
        <dbReference type="ARBA" id="ARBA00004141"/>
    </source>
</evidence>
<dbReference type="OrthoDB" id="29879at2759"/>
<gene>
    <name evidence="7" type="ORF">PENANT_c037G00917</name>
</gene>
<dbReference type="PANTHER" id="PTHR21535:SF94">
    <property type="entry name" value="CORA FAMILY METAL ION TRANSPORTER (EUROFUNG)"/>
    <property type="match status" value="1"/>
</dbReference>
<comment type="subcellular location">
    <subcellularLocation>
        <location evidence="1">Membrane</location>
        <topology evidence="1">Multi-pass membrane protein</topology>
    </subcellularLocation>
</comment>
<comment type="caution">
    <text evidence="7">The sequence shown here is derived from an EMBL/GenBank/DDBJ whole genome shotgun (WGS) entry which is preliminary data.</text>
</comment>
<proteinExistence type="inferred from homology"/>
<organism evidence="7 8">
    <name type="scientific">Penicillium antarcticum</name>
    <dbReference type="NCBI Taxonomy" id="416450"/>
    <lineage>
        <taxon>Eukaryota</taxon>
        <taxon>Fungi</taxon>
        <taxon>Dikarya</taxon>
        <taxon>Ascomycota</taxon>
        <taxon>Pezizomycotina</taxon>
        <taxon>Eurotiomycetes</taxon>
        <taxon>Eurotiomycetidae</taxon>
        <taxon>Eurotiales</taxon>
        <taxon>Aspergillaceae</taxon>
        <taxon>Penicillium</taxon>
    </lineage>
</organism>
<evidence type="ECO:0000256" key="2">
    <source>
        <dbReference type="ARBA" id="ARBA00009765"/>
    </source>
</evidence>
<accession>A0A1V6PUV4</accession>
<dbReference type="Proteomes" id="UP000191672">
    <property type="component" value="Unassembled WGS sequence"/>
</dbReference>
<dbReference type="InterPro" id="IPR044089">
    <property type="entry name" value="Alr1-like"/>
</dbReference>
<evidence type="ECO:0000313" key="8">
    <source>
        <dbReference type="Proteomes" id="UP000191672"/>
    </source>
</evidence>
<dbReference type="FunFam" id="1.20.58.340:FF:000027">
    <property type="entry name" value="CorA family metal ion transporter (Eurofung)"/>
    <property type="match status" value="1"/>
</dbReference>
<dbReference type="STRING" id="416450.A0A1V6PUV4"/>
<evidence type="ECO:0000256" key="5">
    <source>
        <dbReference type="ARBA" id="ARBA00023136"/>
    </source>
</evidence>
<evidence type="ECO:0000256" key="3">
    <source>
        <dbReference type="ARBA" id="ARBA00022692"/>
    </source>
</evidence>
<evidence type="ECO:0000256" key="4">
    <source>
        <dbReference type="ARBA" id="ARBA00022989"/>
    </source>
</evidence>
<keyword evidence="8" id="KW-1185">Reference proteome</keyword>
<dbReference type="EMBL" id="MDYN01000037">
    <property type="protein sequence ID" value="OQD80266.1"/>
    <property type="molecule type" value="Genomic_DNA"/>
</dbReference>
<sequence length="376" mass="41693">MGSTTGIRAEAPVVALGNGDSALLEKQDTPETTHCSLFSTQLDVIAHAPSIQSLKSTYPTLDLLLRTDMPSGLWWLHVTSPTDGDIESLSRMLDIHPLTTEDIKIREPREKTELFGPYYFVSLRPPKQLEAGVRASSLSVYAIVFRGGILSFSFDDSQHTQNVLGRIKEQRSHFPLTSDWICYALIDDIVDGFAPFINRIQAGLEVMEDSVSVTRPDDIGLALQSIFKSRKEVIRIRQLLHEKTDAIQCFARHCGTFGAAPTEVGVHLSDIQDHILTMLSNLANAEQMLSRLQSKYLAQISFDSTRIRNEIAAALSRLTVVGVVVVMMQVITGLFGMNIEVPGQYVKHLAWWPSILGLILGLLVLLFIVAKRINAI</sequence>
<dbReference type="GO" id="GO:0005886">
    <property type="term" value="C:plasma membrane"/>
    <property type="evidence" value="ECO:0007669"/>
    <property type="project" value="TreeGrafter"/>
</dbReference>
<dbReference type="InterPro" id="IPR045863">
    <property type="entry name" value="CorA_TM1_TM2"/>
</dbReference>
<dbReference type="SUPFAM" id="SSF144083">
    <property type="entry name" value="Magnesium transport protein CorA, transmembrane region"/>
    <property type="match status" value="1"/>
</dbReference>
<dbReference type="Pfam" id="PF01544">
    <property type="entry name" value="CorA"/>
    <property type="match status" value="1"/>
</dbReference>
<dbReference type="SUPFAM" id="SSF143865">
    <property type="entry name" value="CorA soluble domain-like"/>
    <property type="match status" value="1"/>
</dbReference>
<dbReference type="PANTHER" id="PTHR21535">
    <property type="entry name" value="MAGNESIUM AND COBALT TRANSPORT PROTEIN/MITOCHONDRIAL IMPORT INNER MEMBRANE TRANSLOCASE SUBUNIT TIM8"/>
    <property type="match status" value="1"/>
</dbReference>
<dbReference type="InterPro" id="IPR045861">
    <property type="entry name" value="CorA_cytoplasmic_dom"/>
</dbReference>
<feature type="transmembrane region" description="Helical" evidence="6">
    <location>
        <begin position="314"/>
        <end position="337"/>
    </location>
</feature>
<name>A0A1V6PUV4_9EURO</name>
<keyword evidence="3 6" id="KW-0812">Transmembrane</keyword>
<keyword evidence="5 6" id="KW-0472">Membrane</keyword>
<protein>
    <recommendedName>
        <fullName evidence="9">Magnesium transporter</fullName>
    </recommendedName>
</protein>
<dbReference type="AlphaFoldDB" id="A0A1V6PUV4"/>
<dbReference type="CDD" id="cd12829">
    <property type="entry name" value="Alr1p-like"/>
    <property type="match status" value="1"/>
</dbReference>
<dbReference type="GO" id="GO:0010961">
    <property type="term" value="P:intracellular magnesium ion homeostasis"/>
    <property type="evidence" value="ECO:0007669"/>
    <property type="project" value="TreeGrafter"/>
</dbReference>